<protein>
    <submittedName>
        <fullName evidence="2">Uncharacterized protein</fullName>
    </submittedName>
</protein>
<evidence type="ECO:0000256" key="1">
    <source>
        <dbReference type="SAM" id="MobiDB-lite"/>
    </source>
</evidence>
<feature type="compositionally biased region" description="Basic and acidic residues" evidence="1">
    <location>
        <begin position="88"/>
        <end position="99"/>
    </location>
</feature>
<reference evidence="2" key="1">
    <citation type="journal article" date="2022" name="bioRxiv">
        <title>Sequencing and chromosome-scale assembly of the giantPleurodeles waltlgenome.</title>
        <authorList>
            <person name="Brown T."/>
            <person name="Elewa A."/>
            <person name="Iarovenko S."/>
            <person name="Subramanian E."/>
            <person name="Araus A.J."/>
            <person name="Petzold A."/>
            <person name="Susuki M."/>
            <person name="Suzuki K.-i.T."/>
            <person name="Hayashi T."/>
            <person name="Toyoda A."/>
            <person name="Oliveira C."/>
            <person name="Osipova E."/>
            <person name="Leigh N.D."/>
            <person name="Simon A."/>
            <person name="Yun M.H."/>
        </authorList>
    </citation>
    <scope>NUCLEOTIDE SEQUENCE</scope>
    <source>
        <strain evidence="2">20211129_DDA</strain>
        <tissue evidence="2">Liver</tissue>
    </source>
</reference>
<feature type="region of interest" description="Disordered" evidence="1">
    <location>
        <begin position="59"/>
        <end position="99"/>
    </location>
</feature>
<name>A0AAV7PRU7_PLEWA</name>
<dbReference type="AlphaFoldDB" id="A0AAV7PRU7"/>
<keyword evidence="3" id="KW-1185">Reference proteome</keyword>
<feature type="compositionally biased region" description="Polar residues" evidence="1">
    <location>
        <begin position="69"/>
        <end position="87"/>
    </location>
</feature>
<dbReference type="EMBL" id="JANPWB010000011">
    <property type="protein sequence ID" value="KAJ1129977.1"/>
    <property type="molecule type" value="Genomic_DNA"/>
</dbReference>
<feature type="region of interest" description="Disordered" evidence="1">
    <location>
        <begin position="1"/>
        <end position="47"/>
    </location>
</feature>
<dbReference type="Proteomes" id="UP001066276">
    <property type="component" value="Chromosome 7"/>
</dbReference>
<proteinExistence type="predicted"/>
<evidence type="ECO:0000313" key="2">
    <source>
        <dbReference type="EMBL" id="KAJ1129977.1"/>
    </source>
</evidence>
<sequence length="119" mass="12127">MPRRPSLHSANATCLVPKSGTWVVPSPTRSLTASGPGAPAPQASSPSAPLAFLETQTLLRSPPKAGSQPPVTVSRSATPTRSVVSTSDPRRGALKGEIRGPDGAVIYASAILAKLATPH</sequence>
<organism evidence="2 3">
    <name type="scientific">Pleurodeles waltl</name>
    <name type="common">Iberian ribbed newt</name>
    <dbReference type="NCBI Taxonomy" id="8319"/>
    <lineage>
        <taxon>Eukaryota</taxon>
        <taxon>Metazoa</taxon>
        <taxon>Chordata</taxon>
        <taxon>Craniata</taxon>
        <taxon>Vertebrata</taxon>
        <taxon>Euteleostomi</taxon>
        <taxon>Amphibia</taxon>
        <taxon>Batrachia</taxon>
        <taxon>Caudata</taxon>
        <taxon>Salamandroidea</taxon>
        <taxon>Salamandridae</taxon>
        <taxon>Pleurodelinae</taxon>
        <taxon>Pleurodeles</taxon>
    </lineage>
</organism>
<comment type="caution">
    <text evidence="2">The sequence shown here is derived from an EMBL/GenBank/DDBJ whole genome shotgun (WGS) entry which is preliminary data.</text>
</comment>
<evidence type="ECO:0000313" key="3">
    <source>
        <dbReference type="Proteomes" id="UP001066276"/>
    </source>
</evidence>
<feature type="compositionally biased region" description="Low complexity" evidence="1">
    <location>
        <begin position="33"/>
        <end position="47"/>
    </location>
</feature>
<gene>
    <name evidence="2" type="ORF">NDU88_008336</name>
</gene>
<accession>A0AAV7PRU7</accession>